<dbReference type="InterPro" id="IPR051708">
    <property type="entry name" value="Plant_Aspart_Prot_A1"/>
</dbReference>
<dbReference type="PROSITE" id="PS51767">
    <property type="entry name" value="PEPTIDASE_A1"/>
    <property type="match status" value="1"/>
</dbReference>
<keyword evidence="9" id="KW-1185">Reference proteome</keyword>
<evidence type="ECO:0000256" key="1">
    <source>
        <dbReference type="ARBA" id="ARBA00007447"/>
    </source>
</evidence>
<name>A0AAV9EIW9_ACOCL</name>
<dbReference type="FunFam" id="2.40.70.10:FF:000033">
    <property type="entry name" value="Aspartyl protease family protein"/>
    <property type="match status" value="1"/>
</dbReference>
<comment type="caution">
    <text evidence="8">The sequence shown here is derived from an EMBL/GenBank/DDBJ whole genome shotgun (WGS) entry which is preliminary data.</text>
</comment>
<dbReference type="PANTHER" id="PTHR47967:SF23">
    <property type="entry name" value="OS04G0448300 PROTEIN"/>
    <property type="match status" value="1"/>
</dbReference>
<protein>
    <submittedName>
        <fullName evidence="8">Aspartic proteinase nepenthesin-1</fullName>
    </submittedName>
</protein>
<dbReference type="PANTHER" id="PTHR47967">
    <property type="entry name" value="OS07G0603500 PROTEIN-RELATED"/>
    <property type="match status" value="1"/>
</dbReference>
<organism evidence="8 9">
    <name type="scientific">Acorus calamus</name>
    <name type="common">Sweet flag</name>
    <dbReference type="NCBI Taxonomy" id="4465"/>
    <lineage>
        <taxon>Eukaryota</taxon>
        <taxon>Viridiplantae</taxon>
        <taxon>Streptophyta</taxon>
        <taxon>Embryophyta</taxon>
        <taxon>Tracheophyta</taxon>
        <taxon>Spermatophyta</taxon>
        <taxon>Magnoliopsida</taxon>
        <taxon>Liliopsida</taxon>
        <taxon>Acoraceae</taxon>
        <taxon>Acorus</taxon>
    </lineage>
</organism>
<evidence type="ECO:0000313" key="9">
    <source>
        <dbReference type="Proteomes" id="UP001180020"/>
    </source>
</evidence>
<evidence type="ECO:0000259" key="7">
    <source>
        <dbReference type="PROSITE" id="PS51767"/>
    </source>
</evidence>
<evidence type="ECO:0000256" key="5">
    <source>
        <dbReference type="ARBA" id="ARBA00023180"/>
    </source>
</evidence>
<evidence type="ECO:0000256" key="2">
    <source>
        <dbReference type="ARBA" id="ARBA00022670"/>
    </source>
</evidence>
<dbReference type="Proteomes" id="UP001180020">
    <property type="component" value="Unassembled WGS sequence"/>
</dbReference>
<keyword evidence="4" id="KW-0378">Hydrolase</keyword>
<dbReference type="InterPro" id="IPR032861">
    <property type="entry name" value="TAXi_N"/>
</dbReference>
<dbReference type="InterPro" id="IPR033121">
    <property type="entry name" value="PEPTIDASE_A1"/>
</dbReference>
<accession>A0AAV9EIW9</accession>
<evidence type="ECO:0000313" key="8">
    <source>
        <dbReference type="EMBL" id="KAK1313468.1"/>
    </source>
</evidence>
<evidence type="ECO:0000256" key="4">
    <source>
        <dbReference type="ARBA" id="ARBA00022801"/>
    </source>
</evidence>
<comment type="similarity">
    <text evidence="1">Belongs to the peptidase A1 family.</text>
</comment>
<dbReference type="Pfam" id="PF14543">
    <property type="entry name" value="TAXi_N"/>
    <property type="match status" value="1"/>
</dbReference>
<evidence type="ECO:0000256" key="6">
    <source>
        <dbReference type="SAM" id="SignalP"/>
    </source>
</evidence>
<dbReference type="GO" id="GO:0006508">
    <property type="term" value="P:proteolysis"/>
    <property type="evidence" value="ECO:0007669"/>
    <property type="project" value="UniProtKB-KW"/>
</dbReference>
<gene>
    <name evidence="8" type="primary">nep1</name>
    <name evidence="8" type="ORF">QJS10_CPA06g02413</name>
</gene>
<dbReference type="EMBL" id="JAUJYO010000006">
    <property type="protein sequence ID" value="KAK1313468.1"/>
    <property type="molecule type" value="Genomic_DNA"/>
</dbReference>
<sequence length="420" mass="45608">MASLLLAAIRLFFVLLMRGMDFLDLVDLVDSGFNVTNPELLRRDVARGNLRVARLITNSTVDVKAPVHVDSYNGEFLMELAIGTPKVPFPAIVSTGSDLISTKCKPCKNCHKQSTPIFDPSLSSSYSNVSCQSQLCLALHSFGSTCKSNTSCEYSIPTKKATVQGVFGNETFSFDDGVSVPGIGFACLPQDYYNVNGHGIVGLGRGALSLVSQLGLTKFSYCFTSYTDPNTTTSPLMLGSLAKLKDGEGGASTPLIKNEFFPSRYYVSLKGISVGGTRLQIPESTFALNKNGTGGLFIESGISITLLEEVGYDLVKKAIVEQVKLPVVGGSDFLCFFLTDSSKNVVSMPELVFHFEGGADLVLPEEKYFYTYMELGIRCLAMMKRRGASVLGNYMQQNLHVLYDLEKDLLSFAPAKCSQL</sequence>
<dbReference type="AlphaFoldDB" id="A0AAV9EIW9"/>
<dbReference type="Gene3D" id="2.40.70.10">
    <property type="entry name" value="Acid Proteases"/>
    <property type="match status" value="2"/>
</dbReference>
<dbReference type="Pfam" id="PF14541">
    <property type="entry name" value="TAXi_C"/>
    <property type="match status" value="1"/>
</dbReference>
<dbReference type="InterPro" id="IPR034161">
    <property type="entry name" value="Pepsin-like_plant"/>
</dbReference>
<feature type="signal peptide" evidence="6">
    <location>
        <begin position="1"/>
        <end position="19"/>
    </location>
</feature>
<dbReference type="GO" id="GO:0004190">
    <property type="term" value="F:aspartic-type endopeptidase activity"/>
    <property type="evidence" value="ECO:0007669"/>
    <property type="project" value="UniProtKB-KW"/>
</dbReference>
<dbReference type="InterPro" id="IPR032799">
    <property type="entry name" value="TAXi_C"/>
</dbReference>
<dbReference type="InterPro" id="IPR021109">
    <property type="entry name" value="Peptidase_aspartic_dom_sf"/>
</dbReference>
<feature type="chain" id="PRO_5043911445" evidence="6">
    <location>
        <begin position="20"/>
        <end position="420"/>
    </location>
</feature>
<keyword evidence="6" id="KW-0732">Signal</keyword>
<reference evidence="8" key="2">
    <citation type="submission" date="2023-06" db="EMBL/GenBank/DDBJ databases">
        <authorList>
            <person name="Ma L."/>
            <person name="Liu K.-W."/>
            <person name="Li Z."/>
            <person name="Hsiao Y.-Y."/>
            <person name="Qi Y."/>
            <person name="Fu T."/>
            <person name="Tang G."/>
            <person name="Zhang D."/>
            <person name="Sun W.-H."/>
            <person name="Liu D.-K."/>
            <person name="Li Y."/>
            <person name="Chen G.-Z."/>
            <person name="Liu X.-D."/>
            <person name="Liao X.-Y."/>
            <person name="Jiang Y.-T."/>
            <person name="Yu X."/>
            <person name="Hao Y."/>
            <person name="Huang J."/>
            <person name="Zhao X.-W."/>
            <person name="Ke S."/>
            <person name="Chen Y.-Y."/>
            <person name="Wu W.-L."/>
            <person name="Hsu J.-L."/>
            <person name="Lin Y.-F."/>
            <person name="Huang M.-D."/>
            <person name="Li C.-Y."/>
            <person name="Huang L."/>
            <person name="Wang Z.-W."/>
            <person name="Zhao X."/>
            <person name="Zhong W.-Y."/>
            <person name="Peng D.-H."/>
            <person name="Ahmad S."/>
            <person name="Lan S."/>
            <person name="Zhang J.-S."/>
            <person name="Tsai W.-C."/>
            <person name="Van De Peer Y."/>
            <person name="Liu Z.-J."/>
        </authorList>
    </citation>
    <scope>NUCLEOTIDE SEQUENCE</scope>
    <source>
        <strain evidence="8">CP</strain>
        <tissue evidence="8">Leaves</tissue>
    </source>
</reference>
<dbReference type="GO" id="GO:0005576">
    <property type="term" value="C:extracellular region"/>
    <property type="evidence" value="ECO:0007669"/>
    <property type="project" value="TreeGrafter"/>
</dbReference>
<reference evidence="8" key="1">
    <citation type="journal article" date="2023" name="Nat. Commun.">
        <title>Diploid and tetraploid genomes of Acorus and the evolution of monocots.</title>
        <authorList>
            <person name="Ma L."/>
            <person name="Liu K.W."/>
            <person name="Li Z."/>
            <person name="Hsiao Y.Y."/>
            <person name="Qi Y."/>
            <person name="Fu T."/>
            <person name="Tang G.D."/>
            <person name="Zhang D."/>
            <person name="Sun W.H."/>
            <person name="Liu D.K."/>
            <person name="Li Y."/>
            <person name="Chen G.Z."/>
            <person name="Liu X.D."/>
            <person name="Liao X.Y."/>
            <person name="Jiang Y.T."/>
            <person name="Yu X."/>
            <person name="Hao Y."/>
            <person name="Huang J."/>
            <person name="Zhao X.W."/>
            <person name="Ke S."/>
            <person name="Chen Y.Y."/>
            <person name="Wu W.L."/>
            <person name="Hsu J.L."/>
            <person name="Lin Y.F."/>
            <person name="Huang M.D."/>
            <person name="Li C.Y."/>
            <person name="Huang L."/>
            <person name="Wang Z.W."/>
            <person name="Zhao X."/>
            <person name="Zhong W.Y."/>
            <person name="Peng D.H."/>
            <person name="Ahmad S."/>
            <person name="Lan S."/>
            <person name="Zhang J.S."/>
            <person name="Tsai W.C."/>
            <person name="Van de Peer Y."/>
            <person name="Liu Z.J."/>
        </authorList>
    </citation>
    <scope>NUCLEOTIDE SEQUENCE</scope>
    <source>
        <strain evidence="8">CP</strain>
    </source>
</reference>
<keyword evidence="3" id="KW-0064">Aspartyl protease</keyword>
<dbReference type="CDD" id="cd05476">
    <property type="entry name" value="pepsin_A_like_plant"/>
    <property type="match status" value="1"/>
</dbReference>
<keyword evidence="5" id="KW-0325">Glycoprotein</keyword>
<feature type="domain" description="Peptidase A1" evidence="7">
    <location>
        <begin position="76"/>
        <end position="413"/>
    </location>
</feature>
<proteinExistence type="inferred from homology"/>
<keyword evidence="2" id="KW-0645">Protease</keyword>
<dbReference type="SUPFAM" id="SSF50630">
    <property type="entry name" value="Acid proteases"/>
    <property type="match status" value="1"/>
</dbReference>
<evidence type="ECO:0000256" key="3">
    <source>
        <dbReference type="ARBA" id="ARBA00022750"/>
    </source>
</evidence>